<gene>
    <name evidence="2" type="ORF">GIB67_022106</name>
</gene>
<feature type="compositionally biased region" description="Acidic residues" evidence="1">
    <location>
        <begin position="237"/>
        <end position="248"/>
    </location>
</feature>
<protein>
    <submittedName>
        <fullName evidence="2">Uncharacterized protein</fullName>
    </submittedName>
</protein>
<feature type="region of interest" description="Disordered" evidence="1">
    <location>
        <begin position="216"/>
        <end position="250"/>
    </location>
</feature>
<evidence type="ECO:0000313" key="2">
    <source>
        <dbReference type="EMBL" id="KAF6147446.1"/>
    </source>
</evidence>
<organism evidence="2 3">
    <name type="scientific">Kingdonia uniflora</name>
    <dbReference type="NCBI Taxonomy" id="39325"/>
    <lineage>
        <taxon>Eukaryota</taxon>
        <taxon>Viridiplantae</taxon>
        <taxon>Streptophyta</taxon>
        <taxon>Embryophyta</taxon>
        <taxon>Tracheophyta</taxon>
        <taxon>Spermatophyta</taxon>
        <taxon>Magnoliopsida</taxon>
        <taxon>Ranunculales</taxon>
        <taxon>Circaeasteraceae</taxon>
        <taxon>Kingdonia</taxon>
    </lineage>
</organism>
<name>A0A7J7LXR7_9MAGN</name>
<reference evidence="2 3" key="1">
    <citation type="journal article" date="2020" name="IScience">
        <title>Genome Sequencing of the Endangered Kingdonia uniflora (Circaeasteraceae, Ranunculales) Reveals Potential Mechanisms of Evolutionary Specialization.</title>
        <authorList>
            <person name="Sun Y."/>
            <person name="Deng T."/>
            <person name="Zhang A."/>
            <person name="Moore M.J."/>
            <person name="Landis J.B."/>
            <person name="Lin N."/>
            <person name="Zhang H."/>
            <person name="Zhang X."/>
            <person name="Huang J."/>
            <person name="Zhang X."/>
            <person name="Sun H."/>
            <person name="Wang H."/>
        </authorList>
    </citation>
    <scope>NUCLEOTIDE SEQUENCE [LARGE SCALE GENOMIC DNA]</scope>
    <source>
        <strain evidence="2">TB1705</strain>
        <tissue evidence="2">Leaf</tissue>
    </source>
</reference>
<proteinExistence type="predicted"/>
<dbReference type="EMBL" id="JACGCM010001903">
    <property type="protein sequence ID" value="KAF6147446.1"/>
    <property type="molecule type" value="Genomic_DNA"/>
</dbReference>
<keyword evidence="3" id="KW-1185">Reference proteome</keyword>
<accession>A0A7J7LXR7</accession>
<feature type="compositionally biased region" description="Basic and acidic residues" evidence="1">
    <location>
        <begin position="218"/>
        <end position="236"/>
    </location>
</feature>
<comment type="caution">
    <text evidence="2">The sequence shown here is derived from an EMBL/GenBank/DDBJ whole genome shotgun (WGS) entry which is preliminary data.</text>
</comment>
<dbReference type="Proteomes" id="UP000541444">
    <property type="component" value="Unassembled WGS sequence"/>
</dbReference>
<sequence length="270" mass="29641">MAHFPGGKPSPILVCKDCSVALSSTIEYWLILVESGEYDTTIAPFSTEVLVVVSRRKLEAEEVPEYSQKSAGRKAGINLKFMDGGMVLGGEGVIVGVGEEDLKLGWASKDLAERGVNCCCSSLKWLDKIAKEEINVLIERAKWAKERDTESARKRAGFVGDYGCQILCRRKGIRKMEITAFGGKRGRYIVGSSSTDTGGVEHFRVVPSAIEVSEEGVMETKVDHEPQASDRERSGDGEEDVEEDEEACYGEGLETKEIIKFKNKYGIPGM</sequence>
<dbReference type="AlphaFoldDB" id="A0A7J7LXR7"/>
<evidence type="ECO:0000313" key="3">
    <source>
        <dbReference type="Proteomes" id="UP000541444"/>
    </source>
</evidence>
<evidence type="ECO:0000256" key="1">
    <source>
        <dbReference type="SAM" id="MobiDB-lite"/>
    </source>
</evidence>